<evidence type="ECO:0000313" key="1">
    <source>
        <dbReference type="EMBL" id="VDP85465.1"/>
    </source>
</evidence>
<proteinExistence type="predicted"/>
<dbReference type="Proteomes" id="UP000269396">
    <property type="component" value="Unassembled WGS sequence"/>
</dbReference>
<protein>
    <submittedName>
        <fullName evidence="1">Uncharacterized protein</fullName>
    </submittedName>
</protein>
<accession>A0A183Q517</accession>
<dbReference type="AlphaFoldDB" id="A0A183Q517"/>
<gene>
    <name evidence="1" type="ORF">SMTD_LOCUS21702</name>
</gene>
<name>A0A183Q517_9TREM</name>
<organism evidence="1 2">
    <name type="scientific">Schistosoma mattheei</name>
    <dbReference type="NCBI Taxonomy" id="31246"/>
    <lineage>
        <taxon>Eukaryota</taxon>
        <taxon>Metazoa</taxon>
        <taxon>Spiralia</taxon>
        <taxon>Lophotrochozoa</taxon>
        <taxon>Platyhelminthes</taxon>
        <taxon>Trematoda</taxon>
        <taxon>Digenea</taxon>
        <taxon>Strigeidida</taxon>
        <taxon>Schistosomatoidea</taxon>
        <taxon>Schistosomatidae</taxon>
        <taxon>Schistosoma</taxon>
    </lineage>
</organism>
<dbReference type="EMBL" id="UZAL01048202">
    <property type="protein sequence ID" value="VDP85465.1"/>
    <property type="molecule type" value="Genomic_DNA"/>
</dbReference>
<evidence type="ECO:0000313" key="2">
    <source>
        <dbReference type="Proteomes" id="UP000269396"/>
    </source>
</evidence>
<reference evidence="1 2" key="1">
    <citation type="submission" date="2018-11" db="EMBL/GenBank/DDBJ databases">
        <authorList>
            <consortium name="Pathogen Informatics"/>
        </authorList>
    </citation>
    <scope>NUCLEOTIDE SEQUENCE [LARGE SCALE GENOMIC DNA]</scope>
    <source>
        <strain>Denwood</strain>
        <strain evidence="2">Zambia</strain>
    </source>
</reference>
<sequence length="60" mass="6293">MDGLSAFASSDAGCLERAACSRRSCSARARAASASARLAAFRCLFRSFLASDEDIPSFSP</sequence>
<keyword evidence="2" id="KW-1185">Reference proteome</keyword>